<keyword evidence="4" id="KW-0812">Transmembrane</keyword>
<dbReference type="Pfam" id="PF00990">
    <property type="entry name" value="GGDEF"/>
    <property type="match status" value="1"/>
</dbReference>
<dbReference type="GO" id="GO:1902201">
    <property type="term" value="P:negative regulation of bacterial-type flagellum-dependent cell motility"/>
    <property type="evidence" value="ECO:0007669"/>
    <property type="project" value="TreeGrafter"/>
</dbReference>
<dbReference type="PANTHER" id="PTHR45138">
    <property type="entry name" value="REGULATORY COMPONENTS OF SENSORY TRANSDUCTION SYSTEM"/>
    <property type="match status" value="1"/>
</dbReference>
<dbReference type="Proteomes" id="UP000279962">
    <property type="component" value="Chromosome"/>
</dbReference>
<dbReference type="GO" id="GO:0005886">
    <property type="term" value="C:plasma membrane"/>
    <property type="evidence" value="ECO:0007669"/>
    <property type="project" value="TreeGrafter"/>
</dbReference>
<evidence type="ECO:0000256" key="4">
    <source>
        <dbReference type="SAM" id="Phobius"/>
    </source>
</evidence>
<comment type="catalytic activity">
    <reaction evidence="3">
        <text>2 GTP = 3',3'-c-di-GMP + 2 diphosphate</text>
        <dbReference type="Rhea" id="RHEA:24898"/>
        <dbReference type="ChEBI" id="CHEBI:33019"/>
        <dbReference type="ChEBI" id="CHEBI:37565"/>
        <dbReference type="ChEBI" id="CHEBI:58805"/>
        <dbReference type="EC" id="2.7.7.65"/>
    </reaction>
</comment>
<evidence type="ECO:0000313" key="6">
    <source>
        <dbReference type="EMBL" id="AYO54022.1"/>
    </source>
</evidence>
<dbReference type="AlphaFoldDB" id="A0A3G2T218"/>
<feature type="transmembrane region" description="Helical" evidence="4">
    <location>
        <begin position="191"/>
        <end position="210"/>
    </location>
</feature>
<feature type="domain" description="GGDEF" evidence="5">
    <location>
        <begin position="249"/>
        <end position="382"/>
    </location>
</feature>
<comment type="cofactor">
    <cofactor evidence="1">
        <name>Mg(2+)</name>
        <dbReference type="ChEBI" id="CHEBI:18420"/>
    </cofactor>
</comment>
<dbReference type="PROSITE" id="PS50887">
    <property type="entry name" value="GGDEF"/>
    <property type="match status" value="1"/>
</dbReference>
<dbReference type="EC" id="2.7.7.65" evidence="2"/>
<reference evidence="6 7" key="1">
    <citation type="submission" date="2018-10" db="EMBL/GenBank/DDBJ databases">
        <title>The complete genome of Acinetobacter wuhouensis strain WCHAW010062.</title>
        <authorList>
            <person name="Hu Y."/>
            <person name="Long H."/>
            <person name="Feng Y."/>
            <person name="Zong Z."/>
        </authorList>
    </citation>
    <scope>NUCLEOTIDE SEQUENCE [LARGE SCALE GENOMIC DNA]</scope>
    <source>
        <strain evidence="6 7">WCHAW010062</strain>
    </source>
</reference>
<feature type="transmembrane region" description="Helical" evidence="4">
    <location>
        <begin position="28"/>
        <end position="50"/>
    </location>
</feature>
<dbReference type="GO" id="GO:0043709">
    <property type="term" value="P:cell adhesion involved in single-species biofilm formation"/>
    <property type="evidence" value="ECO:0007669"/>
    <property type="project" value="TreeGrafter"/>
</dbReference>
<dbReference type="InterPro" id="IPR050469">
    <property type="entry name" value="Diguanylate_Cyclase"/>
</dbReference>
<proteinExistence type="predicted"/>
<dbReference type="InterPro" id="IPR043128">
    <property type="entry name" value="Rev_trsase/Diguanyl_cyclase"/>
</dbReference>
<sequence length="385" mass="43910">MQSLVHFLSSRMGNDFKILNWNPIQKCILVFILFIQIKVLWIIWKAYIFLTPEVQIFVHLSEVRLQLYIEFFEIFVAVLFIVGLLLISKSRKGEVILPYLSVNVFGLTLIFDAYMAGVFSPNTMTNAVCYLFVGFILFNVRVMLSVITSLAITIGVISDQTIKGNLVNAPLFNFETIGTPEYLNGFWMGSIAYFTFPIIIICILLLLLILKQWRERESYIAHLVQFDALTDVYNRRKLTEILQHLDRGKKHAILMLDLDHFKQVNDRYGHLIGDQVLISAAEVLKANIRSTDILGRYGGEEFLIILNDTDEKNARSIAERCLRALAEIEHPLTHDSTFNVTASMGIAFLYQGINVKDALNSADIALYQAKAEGRNQIRFSKDILG</sequence>
<gene>
    <name evidence="6" type="ORF">CDG68_10420</name>
</gene>
<evidence type="ECO:0000259" key="5">
    <source>
        <dbReference type="PROSITE" id="PS50887"/>
    </source>
</evidence>
<evidence type="ECO:0000256" key="2">
    <source>
        <dbReference type="ARBA" id="ARBA00012528"/>
    </source>
</evidence>
<name>A0A3G2T218_9GAMM</name>
<feature type="transmembrane region" description="Helical" evidence="4">
    <location>
        <begin position="71"/>
        <end position="90"/>
    </location>
</feature>
<dbReference type="InterPro" id="IPR029787">
    <property type="entry name" value="Nucleotide_cyclase"/>
</dbReference>
<dbReference type="InterPro" id="IPR000160">
    <property type="entry name" value="GGDEF_dom"/>
</dbReference>
<dbReference type="CDD" id="cd01949">
    <property type="entry name" value="GGDEF"/>
    <property type="match status" value="1"/>
</dbReference>
<organism evidence="6 7">
    <name type="scientific">Acinetobacter wuhouensis</name>
    <dbReference type="NCBI Taxonomy" id="1879050"/>
    <lineage>
        <taxon>Bacteria</taxon>
        <taxon>Pseudomonadati</taxon>
        <taxon>Pseudomonadota</taxon>
        <taxon>Gammaproteobacteria</taxon>
        <taxon>Moraxellales</taxon>
        <taxon>Moraxellaceae</taxon>
        <taxon>Acinetobacter</taxon>
    </lineage>
</organism>
<feature type="transmembrane region" description="Helical" evidence="4">
    <location>
        <begin position="128"/>
        <end position="157"/>
    </location>
</feature>
<dbReference type="SMART" id="SM00267">
    <property type="entry name" value="GGDEF"/>
    <property type="match status" value="1"/>
</dbReference>
<keyword evidence="4" id="KW-0472">Membrane</keyword>
<accession>A0A3G2T218</accession>
<evidence type="ECO:0000256" key="1">
    <source>
        <dbReference type="ARBA" id="ARBA00001946"/>
    </source>
</evidence>
<keyword evidence="4" id="KW-1133">Transmembrane helix</keyword>
<dbReference type="NCBIfam" id="TIGR00254">
    <property type="entry name" value="GGDEF"/>
    <property type="match status" value="1"/>
</dbReference>
<dbReference type="Gene3D" id="3.30.70.270">
    <property type="match status" value="1"/>
</dbReference>
<evidence type="ECO:0000313" key="7">
    <source>
        <dbReference type="Proteomes" id="UP000279962"/>
    </source>
</evidence>
<protein>
    <recommendedName>
        <fullName evidence="2">diguanylate cyclase</fullName>
        <ecNumber evidence="2">2.7.7.65</ecNumber>
    </recommendedName>
</protein>
<dbReference type="RefSeq" id="WP_087554071.1">
    <property type="nucleotide sequence ID" value="NZ_CP033133.1"/>
</dbReference>
<dbReference type="SUPFAM" id="SSF55073">
    <property type="entry name" value="Nucleotide cyclase"/>
    <property type="match status" value="1"/>
</dbReference>
<dbReference type="GO" id="GO:0052621">
    <property type="term" value="F:diguanylate cyclase activity"/>
    <property type="evidence" value="ECO:0007669"/>
    <property type="project" value="UniProtKB-EC"/>
</dbReference>
<feature type="transmembrane region" description="Helical" evidence="4">
    <location>
        <begin position="96"/>
        <end position="116"/>
    </location>
</feature>
<dbReference type="PANTHER" id="PTHR45138:SF9">
    <property type="entry name" value="DIGUANYLATE CYCLASE DGCM-RELATED"/>
    <property type="match status" value="1"/>
</dbReference>
<evidence type="ECO:0000256" key="3">
    <source>
        <dbReference type="ARBA" id="ARBA00034247"/>
    </source>
</evidence>
<dbReference type="EMBL" id="CP033133">
    <property type="protein sequence ID" value="AYO54022.1"/>
    <property type="molecule type" value="Genomic_DNA"/>
</dbReference>
<dbReference type="FunFam" id="3.30.70.270:FF:000001">
    <property type="entry name" value="Diguanylate cyclase domain protein"/>
    <property type="match status" value="1"/>
</dbReference>